<comment type="caution">
    <text evidence="2">The sequence shown here is derived from an EMBL/GenBank/DDBJ whole genome shotgun (WGS) entry which is preliminary data.</text>
</comment>
<feature type="region of interest" description="Disordered" evidence="1">
    <location>
        <begin position="101"/>
        <end position="139"/>
    </location>
</feature>
<organism evidence="2 3">
    <name type="scientific">Marchantia polymorpha subsp. ruderalis</name>
    <dbReference type="NCBI Taxonomy" id="1480154"/>
    <lineage>
        <taxon>Eukaryota</taxon>
        <taxon>Viridiplantae</taxon>
        <taxon>Streptophyta</taxon>
        <taxon>Embryophyta</taxon>
        <taxon>Marchantiophyta</taxon>
        <taxon>Marchantiopsida</taxon>
        <taxon>Marchantiidae</taxon>
        <taxon>Marchantiales</taxon>
        <taxon>Marchantiaceae</taxon>
        <taxon>Marchantia</taxon>
    </lineage>
</organism>
<feature type="compositionally biased region" description="Basic residues" evidence="1">
    <location>
        <begin position="101"/>
        <end position="118"/>
    </location>
</feature>
<accession>A0A176WFK8</accession>
<name>A0A176WFK8_MARPO</name>
<keyword evidence="3" id="KW-1185">Reference proteome</keyword>
<dbReference type="AlphaFoldDB" id="A0A176WFK8"/>
<gene>
    <name evidence="2" type="ORF">AXG93_3792s1000</name>
</gene>
<dbReference type="Proteomes" id="UP000077202">
    <property type="component" value="Unassembled WGS sequence"/>
</dbReference>
<protein>
    <submittedName>
        <fullName evidence="2">Uncharacterized protein</fullName>
    </submittedName>
</protein>
<evidence type="ECO:0000313" key="3">
    <source>
        <dbReference type="Proteomes" id="UP000077202"/>
    </source>
</evidence>
<proteinExistence type="predicted"/>
<evidence type="ECO:0000256" key="1">
    <source>
        <dbReference type="SAM" id="MobiDB-lite"/>
    </source>
</evidence>
<dbReference type="EMBL" id="LVLJ01000949">
    <property type="protein sequence ID" value="OAE31907.1"/>
    <property type="molecule type" value="Genomic_DNA"/>
</dbReference>
<reference evidence="2" key="1">
    <citation type="submission" date="2016-03" db="EMBL/GenBank/DDBJ databases">
        <title>Mechanisms controlling the formation of the plant cell surface in tip-growing cells are functionally conserved among land plants.</title>
        <authorList>
            <person name="Honkanen S."/>
            <person name="Jones V.A."/>
            <person name="Morieri G."/>
            <person name="Champion C."/>
            <person name="Hetherington A.J."/>
            <person name="Kelly S."/>
            <person name="Saint-Marcoux D."/>
            <person name="Proust H."/>
            <person name="Prescott H."/>
            <person name="Dolan L."/>
        </authorList>
    </citation>
    <scope>NUCLEOTIDE SEQUENCE [LARGE SCALE GENOMIC DNA]</scope>
    <source>
        <tissue evidence="2">Whole gametophyte</tissue>
    </source>
</reference>
<evidence type="ECO:0000313" key="2">
    <source>
        <dbReference type="EMBL" id="OAE31907.1"/>
    </source>
</evidence>
<sequence length="167" mass="18411">MPSAQAEETAFGADAYRGDFAADIQSSRHEHLCHRKNDLVTLYAFGVLEWLRERHQPPRGFDHIRRGGSVGASAIFLAITQQSGKREVEQSQREVPAALVRHRANHKLSSRPKQKARKLVLPTSSADTRRAAAPASVPAMEKYLASEQVPFEDSTLDKEPSAQAPSA</sequence>
<feature type="region of interest" description="Disordered" evidence="1">
    <location>
        <begin position="148"/>
        <end position="167"/>
    </location>
</feature>